<dbReference type="EMBL" id="QNUK01000134">
    <property type="protein sequence ID" value="KAF5900476.1"/>
    <property type="molecule type" value="Genomic_DNA"/>
</dbReference>
<keyword evidence="3" id="KW-1185">Reference proteome</keyword>
<feature type="domain" description="Integrase zinc-binding" evidence="1">
    <location>
        <begin position="3"/>
        <end position="43"/>
    </location>
</feature>
<accession>A0A8J4TLT7</accession>
<dbReference type="Gene3D" id="1.10.340.70">
    <property type="match status" value="1"/>
</dbReference>
<dbReference type="InterPro" id="IPR041588">
    <property type="entry name" value="Integrase_H2C2"/>
</dbReference>
<comment type="caution">
    <text evidence="2">The sequence shown here is derived from an EMBL/GenBank/DDBJ whole genome shotgun (WGS) entry which is preliminary data.</text>
</comment>
<gene>
    <name evidence="2" type="ORF">DAT39_009777</name>
</gene>
<protein>
    <submittedName>
        <fullName evidence="2">Retrovirus-related Pol polyprotein from transposon 17.6</fullName>
    </submittedName>
</protein>
<evidence type="ECO:0000259" key="1">
    <source>
        <dbReference type="Pfam" id="PF17921"/>
    </source>
</evidence>
<feature type="non-terminal residue" evidence="2">
    <location>
        <position position="53"/>
    </location>
</feature>
<name>A0A8J4TLT7_CLAMG</name>
<dbReference type="Pfam" id="PF17921">
    <property type="entry name" value="Integrase_H2C2"/>
    <property type="match status" value="1"/>
</dbReference>
<reference evidence="2" key="1">
    <citation type="submission" date="2020-07" db="EMBL/GenBank/DDBJ databases">
        <title>Clarias magur genome sequencing, assembly and annotation.</title>
        <authorList>
            <person name="Kushwaha B."/>
            <person name="Kumar R."/>
            <person name="Das P."/>
            <person name="Joshi C.G."/>
            <person name="Kumar D."/>
            <person name="Nagpure N.S."/>
            <person name="Pandey M."/>
            <person name="Agarwal S."/>
            <person name="Srivastava S."/>
            <person name="Singh M."/>
            <person name="Sahoo L."/>
            <person name="Jayasankar P."/>
            <person name="Meher P.K."/>
            <person name="Koringa P.G."/>
            <person name="Iquebal M.A."/>
            <person name="Das S.P."/>
            <person name="Bit A."/>
            <person name="Patnaik S."/>
            <person name="Patel N."/>
            <person name="Shah T.M."/>
            <person name="Hinsu A."/>
            <person name="Jena J.K."/>
        </authorList>
    </citation>
    <scope>NUCLEOTIDE SEQUENCE</scope>
    <source>
        <strain evidence="2">CIFAMagur01</strain>
        <tissue evidence="2">Testis</tissue>
    </source>
</reference>
<proteinExistence type="predicted"/>
<dbReference type="AlphaFoldDB" id="A0A8J4TLT7"/>
<evidence type="ECO:0000313" key="3">
    <source>
        <dbReference type="Proteomes" id="UP000727407"/>
    </source>
</evidence>
<organism evidence="2 3">
    <name type="scientific">Clarias magur</name>
    <name type="common">Asian catfish</name>
    <name type="synonym">Macropteronotus magur</name>
    <dbReference type="NCBI Taxonomy" id="1594786"/>
    <lineage>
        <taxon>Eukaryota</taxon>
        <taxon>Metazoa</taxon>
        <taxon>Chordata</taxon>
        <taxon>Craniata</taxon>
        <taxon>Vertebrata</taxon>
        <taxon>Euteleostomi</taxon>
        <taxon>Actinopterygii</taxon>
        <taxon>Neopterygii</taxon>
        <taxon>Teleostei</taxon>
        <taxon>Ostariophysi</taxon>
        <taxon>Siluriformes</taxon>
        <taxon>Clariidae</taxon>
        <taxon>Clarias</taxon>
    </lineage>
</organism>
<dbReference type="Proteomes" id="UP000727407">
    <property type="component" value="Unassembled WGS sequence"/>
</dbReference>
<sequence>MVHYHIVCHLGAHCMLKKLGNFYWPGMETNACNVCQHCPKCQHGAHTSSTHPT</sequence>
<evidence type="ECO:0000313" key="2">
    <source>
        <dbReference type="EMBL" id="KAF5900476.1"/>
    </source>
</evidence>